<keyword evidence="4" id="KW-0862">Zinc</keyword>
<protein>
    <submittedName>
        <fullName evidence="7">N-acyl homoserine lactonase family protein</fullName>
    </submittedName>
</protein>
<feature type="chain" id="PRO_5046800638" evidence="5">
    <location>
        <begin position="20"/>
        <end position="276"/>
    </location>
</feature>
<evidence type="ECO:0000259" key="6">
    <source>
        <dbReference type="SMART" id="SM00849"/>
    </source>
</evidence>
<dbReference type="CDD" id="cd07729">
    <property type="entry name" value="AHL_lactonase_MBL-fold"/>
    <property type="match status" value="1"/>
</dbReference>
<dbReference type="SMART" id="SM00849">
    <property type="entry name" value="Lactamase_B"/>
    <property type="match status" value="1"/>
</dbReference>
<accession>A0ABY5LDK6</accession>
<dbReference type="Pfam" id="PF00753">
    <property type="entry name" value="Lactamase_B"/>
    <property type="match status" value="1"/>
</dbReference>
<evidence type="ECO:0000256" key="3">
    <source>
        <dbReference type="ARBA" id="ARBA00022801"/>
    </source>
</evidence>
<dbReference type="Gene3D" id="3.60.15.10">
    <property type="entry name" value="Ribonuclease Z/Hydroxyacylglutathione hydrolase-like"/>
    <property type="match status" value="1"/>
</dbReference>
<organism evidence="7 8">
    <name type="scientific">Sphingomonas qomolangmaensis</name>
    <dbReference type="NCBI Taxonomy" id="2918765"/>
    <lineage>
        <taxon>Bacteria</taxon>
        <taxon>Pseudomonadati</taxon>
        <taxon>Pseudomonadota</taxon>
        <taxon>Alphaproteobacteria</taxon>
        <taxon>Sphingomonadales</taxon>
        <taxon>Sphingomonadaceae</taxon>
        <taxon>Sphingomonas</taxon>
    </lineage>
</organism>
<dbReference type="InterPro" id="IPR001279">
    <property type="entry name" value="Metallo-B-lactamas"/>
</dbReference>
<keyword evidence="3" id="KW-0378">Hydrolase</keyword>
<comment type="similarity">
    <text evidence="1">Belongs to the metallo-beta-lactamase superfamily.</text>
</comment>
<evidence type="ECO:0000256" key="2">
    <source>
        <dbReference type="ARBA" id="ARBA00022723"/>
    </source>
</evidence>
<keyword evidence="5" id="KW-0732">Signal</keyword>
<keyword evidence="8" id="KW-1185">Reference proteome</keyword>
<dbReference type="RefSeq" id="WP_256507704.1">
    <property type="nucleotide sequence ID" value="NZ_CP101740.1"/>
</dbReference>
<dbReference type="InterPro" id="IPR051013">
    <property type="entry name" value="MBL_superfamily_lactonases"/>
</dbReference>
<keyword evidence="2" id="KW-0479">Metal-binding</keyword>
<dbReference type="InterPro" id="IPR036866">
    <property type="entry name" value="RibonucZ/Hydroxyglut_hydro"/>
</dbReference>
<evidence type="ECO:0000313" key="8">
    <source>
        <dbReference type="Proteomes" id="UP001058533"/>
    </source>
</evidence>
<evidence type="ECO:0000256" key="5">
    <source>
        <dbReference type="SAM" id="SignalP"/>
    </source>
</evidence>
<dbReference type="PANTHER" id="PTHR42978:SF3">
    <property type="entry name" value="BLR3078 PROTEIN"/>
    <property type="match status" value="1"/>
</dbReference>
<feature type="signal peptide" evidence="5">
    <location>
        <begin position="1"/>
        <end position="19"/>
    </location>
</feature>
<evidence type="ECO:0000313" key="7">
    <source>
        <dbReference type="EMBL" id="UUL83869.1"/>
    </source>
</evidence>
<dbReference type="SUPFAM" id="SSF56281">
    <property type="entry name" value="Metallo-hydrolase/oxidoreductase"/>
    <property type="match status" value="1"/>
</dbReference>
<sequence length="276" mass="29590">MIRRIALSAALLAAPASQAAAPQAAPVAAVTLAAFACGRLVHDDLGRFNDTFRFAGERREAIAGCFLIRHPKGVLLWDTGISREMAAGSKGRLTFVAPIAQRLQTAGLTPAQVTHVGISHYHADHSGGAKDFPRAELLIGERDWAAVQAFKPDDAQRLALAPWVSGGGKVVPVKGDRDVFGDGSVMMLQMPGHTPGHSALLVRLPGAGPVLISGDQYHFRENREVRGVPTFNTDRADTLASHDRFEGIAKQLKARIIIQHDPRDMAGLPVFPKVLN</sequence>
<reference evidence="7" key="1">
    <citation type="submission" date="2022-07" db="EMBL/GenBank/DDBJ databases">
        <title>Sphingomonas sp. nov., a novel bacterium isolated from the north slope of the Mount Everest.</title>
        <authorList>
            <person name="Cui X."/>
            <person name="Liu Y."/>
        </authorList>
    </citation>
    <scope>NUCLEOTIDE SEQUENCE</scope>
    <source>
        <strain evidence="7">S5-59</strain>
    </source>
</reference>
<dbReference type="PANTHER" id="PTHR42978">
    <property type="entry name" value="QUORUM-QUENCHING LACTONASE YTNP-RELATED-RELATED"/>
    <property type="match status" value="1"/>
</dbReference>
<proteinExistence type="inferred from homology"/>
<gene>
    <name evidence="7" type="ORF">NMP03_06655</name>
</gene>
<evidence type="ECO:0000256" key="4">
    <source>
        <dbReference type="ARBA" id="ARBA00022833"/>
    </source>
</evidence>
<name>A0ABY5LDK6_9SPHN</name>
<dbReference type="Proteomes" id="UP001058533">
    <property type="component" value="Chromosome"/>
</dbReference>
<dbReference type="EMBL" id="CP101740">
    <property type="protein sequence ID" value="UUL83869.1"/>
    <property type="molecule type" value="Genomic_DNA"/>
</dbReference>
<feature type="domain" description="Metallo-beta-lactamase" evidence="6">
    <location>
        <begin position="62"/>
        <end position="260"/>
    </location>
</feature>
<evidence type="ECO:0000256" key="1">
    <source>
        <dbReference type="ARBA" id="ARBA00007749"/>
    </source>
</evidence>